<dbReference type="RefSeq" id="WP_025703174.1">
    <property type="nucleotide sequence ID" value="NZ_CP009287.1"/>
</dbReference>
<evidence type="ECO:0008006" key="3">
    <source>
        <dbReference type="Google" id="ProtNLM"/>
    </source>
</evidence>
<reference evidence="1 2" key="1">
    <citation type="submission" date="2014-08" db="EMBL/GenBank/DDBJ databases">
        <title>Comparative genomics of the Paenibacillus odorifer group.</title>
        <authorList>
            <person name="den Bakker H.C."/>
            <person name="Tsai Y.-C."/>
            <person name="Martin N."/>
            <person name="Korlach J."/>
            <person name="Wiedmann M."/>
        </authorList>
    </citation>
    <scope>NUCLEOTIDE SEQUENCE [LARGE SCALE GENOMIC DNA]</scope>
    <source>
        <strain evidence="1 2">DSM 15220</strain>
    </source>
</reference>
<sequence length="145" mass="15740">MAQTLVEFGRSFQTNLDNGVIIPINATAKLILEFGINVPQATNFVELTTTVGWQVTNVFATPPDQPKLFLQVLMDGIVVGSAEQESISNDEEEPLEMTTTFQSILTNVSVGFHVLQVFASNPEDIQGDITLTGPINITGKVYTPV</sequence>
<name>A0A089LY73_9BACL</name>
<dbReference type="Proteomes" id="UP000029500">
    <property type="component" value="Chromosome"/>
</dbReference>
<dbReference type="HOGENOM" id="CLU_1822258_0_0_9"/>
<protein>
    <recommendedName>
        <fullName evidence="3">Exosporium protein C</fullName>
    </recommendedName>
</protein>
<dbReference type="KEGG" id="pgm:PGRAT_01375"/>
<keyword evidence="2" id="KW-1185">Reference proteome</keyword>
<evidence type="ECO:0000313" key="1">
    <source>
        <dbReference type="EMBL" id="AIQ66451.1"/>
    </source>
</evidence>
<dbReference type="EMBL" id="CP009287">
    <property type="protein sequence ID" value="AIQ66451.1"/>
    <property type="molecule type" value="Genomic_DNA"/>
</dbReference>
<dbReference type="eggNOG" id="ENOG50341AH">
    <property type="taxonomic scope" value="Bacteria"/>
</dbReference>
<dbReference type="OrthoDB" id="2613860at2"/>
<proteinExistence type="predicted"/>
<evidence type="ECO:0000313" key="2">
    <source>
        <dbReference type="Proteomes" id="UP000029500"/>
    </source>
</evidence>
<gene>
    <name evidence="1" type="ORF">PGRAT_01375</name>
</gene>
<dbReference type="AlphaFoldDB" id="A0A089LY73"/>
<organism evidence="1 2">
    <name type="scientific">Paenibacillus graminis</name>
    <dbReference type="NCBI Taxonomy" id="189425"/>
    <lineage>
        <taxon>Bacteria</taxon>
        <taxon>Bacillati</taxon>
        <taxon>Bacillota</taxon>
        <taxon>Bacilli</taxon>
        <taxon>Bacillales</taxon>
        <taxon>Paenibacillaceae</taxon>
        <taxon>Paenibacillus</taxon>
    </lineage>
</organism>
<accession>A0A089LY73</accession>